<keyword evidence="4" id="KW-1185">Reference proteome</keyword>
<dbReference type="HAMAP" id="MF_01384">
    <property type="entry name" value="UreD"/>
    <property type="match status" value="1"/>
</dbReference>
<evidence type="ECO:0000313" key="4">
    <source>
        <dbReference type="Proteomes" id="UP000305067"/>
    </source>
</evidence>
<dbReference type="OrthoDB" id="5550464at2759"/>
<evidence type="ECO:0000313" key="3">
    <source>
        <dbReference type="EMBL" id="TFL06780.1"/>
    </source>
</evidence>
<gene>
    <name evidence="3" type="ORF">BDV98DRAFT_647743</name>
</gene>
<dbReference type="Pfam" id="PF01774">
    <property type="entry name" value="UreD"/>
    <property type="match status" value="1"/>
</dbReference>
<evidence type="ECO:0000256" key="2">
    <source>
        <dbReference type="ARBA" id="ARBA00023186"/>
    </source>
</evidence>
<organism evidence="3 4">
    <name type="scientific">Pterulicium gracile</name>
    <dbReference type="NCBI Taxonomy" id="1884261"/>
    <lineage>
        <taxon>Eukaryota</taxon>
        <taxon>Fungi</taxon>
        <taxon>Dikarya</taxon>
        <taxon>Basidiomycota</taxon>
        <taxon>Agaricomycotina</taxon>
        <taxon>Agaricomycetes</taxon>
        <taxon>Agaricomycetidae</taxon>
        <taxon>Agaricales</taxon>
        <taxon>Pleurotineae</taxon>
        <taxon>Pterulaceae</taxon>
        <taxon>Pterulicium</taxon>
    </lineage>
</organism>
<dbReference type="InterPro" id="IPR002669">
    <property type="entry name" value="UreD"/>
</dbReference>
<dbReference type="AlphaFoldDB" id="A0A5C3R106"/>
<name>A0A5C3R106_9AGAR</name>
<accession>A0A5C3R106</accession>
<dbReference type="GO" id="GO:0016151">
    <property type="term" value="F:nickel cation binding"/>
    <property type="evidence" value="ECO:0007669"/>
    <property type="project" value="InterPro"/>
</dbReference>
<dbReference type="Proteomes" id="UP000305067">
    <property type="component" value="Unassembled WGS sequence"/>
</dbReference>
<dbReference type="PANTHER" id="PTHR33643:SF1">
    <property type="entry name" value="UREASE ACCESSORY PROTEIN D"/>
    <property type="match status" value="1"/>
</dbReference>
<proteinExistence type="inferred from homology"/>
<dbReference type="PANTHER" id="PTHR33643">
    <property type="entry name" value="UREASE ACCESSORY PROTEIN D"/>
    <property type="match status" value="1"/>
</dbReference>
<reference evidence="3 4" key="1">
    <citation type="journal article" date="2019" name="Nat. Ecol. Evol.">
        <title>Megaphylogeny resolves global patterns of mushroom evolution.</title>
        <authorList>
            <person name="Varga T."/>
            <person name="Krizsan K."/>
            <person name="Foldi C."/>
            <person name="Dima B."/>
            <person name="Sanchez-Garcia M."/>
            <person name="Sanchez-Ramirez S."/>
            <person name="Szollosi G.J."/>
            <person name="Szarkandi J.G."/>
            <person name="Papp V."/>
            <person name="Albert L."/>
            <person name="Andreopoulos W."/>
            <person name="Angelini C."/>
            <person name="Antonin V."/>
            <person name="Barry K.W."/>
            <person name="Bougher N.L."/>
            <person name="Buchanan P."/>
            <person name="Buyck B."/>
            <person name="Bense V."/>
            <person name="Catcheside P."/>
            <person name="Chovatia M."/>
            <person name="Cooper J."/>
            <person name="Damon W."/>
            <person name="Desjardin D."/>
            <person name="Finy P."/>
            <person name="Geml J."/>
            <person name="Haridas S."/>
            <person name="Hughes K."/>
            <person name="Justo A."/>
            <person name="Karasinski D."/>
            <person name="Kautmanova I."/>
            <person name="Kiss B."/>
            <person name="Kocsube S."/>
            <person name="Kotiranta H."/>
            <person name="LaButti K.M."/>
            <person name="Lechner B.E."/>
            <person name="Liimatainen K."/>
            <person name="Lipzen A."/>
            <person name="Lukacs Z."/>
            <person name="Mihaltcheva S."/>
            <person name="Morgado L.N."/>
            <person name="Niskanen T."/>
            <person name="Noordeloos M.E."/>
            <person name="Ohm R.A."/>
            <person name="Ortiz-Santana B."/>
            <person name="Ovrebo C."/>
            <person name="Racz N."/>
            <person name="Riley R."/>
            <person name="Savchenko A."/>
            <person name="Shiryaev A."/>
            <person name="Soop K."/>
            <person name="Spirin V."/>
            <person name="Szebenyi C."/>
            <person name="Tomsovsky M."/>
            <person name="Tulloss R.E."/>
            <person name="Uehling J."/>
            <person name="Grigoriev I.V."/>
            <person name="Vagvolgyi C."/>
            <person name="Papp T."/>
            <person name="Martin F.M."/>
            <person name="Miettinen O."/>
            <person name="Hibbett D.S."/>
            <person name="Nagy L.G."/>
        </authorList>
    </citation>
    <scope>NUCLEOTIDE SEQUENCE [LARGE SCALE GENOMIC DNA]</scope>
    <source>
        <strain evidence="3 4">CBS 309.79</strain>
    </source>
</reference>
<dbReference type="EMBL" id="ML178815">
    <property type="protein sequence ID" value="TFL06780.1"/>
    <property type="molecule type" value="Genomic_DNA"/>
</dbReference>
<protein>
    <submittedName>
        <fullName evidence="3">UreD-domain-containing protein</fullName>
    </submittedName>
</protein>
<comment type="similarity">
    <text evidence="1">Belongs to the UreD family.</text>
</comment>
<sequence length="295" mass="31966">MKAGCGRVIVGFHAGSATISELSSTYPLKLLSSRNPRPDVAVVYLLSYGGGLVAGDIVSLSASVQSHATLVFLTQGSTKVFKQRPARPLHNPDLPTRQSLTCTLAGPSSLLLLLPDPVTCFANASYTQCQSFHLAPSASLVLLDWLTSGRSSTGEAWDFARYYSSNQIFIDGKLIAHDTVLLDHTQSNPGGHLPARTLKDRLAPYSCYATLILIGDRAKPILDGLKERYAKISVFQRREPESLIWSLSPLSGNEKDGWVARVAAEDTEAVRSWLGDALSSIENVVGTDVHRRLFS</sequence>
<dbReference type="STRING" id="1884261.A0A5C3R106"/>
<keyword evidence="2" id="KW-0143">Chaperone</keyword>
<evidence type="ECO:0000256" key="1">
    <source>
        <dbReference type="ARBA" id="ARBA00007177"/>
    </source>
</evidence>